<dbReference type="EC" id="2.7.6.2" evidence="5"/>
<evidence type="ECO:0000256" key="4">
    <source>
        <dbReference type="ARBA" id="ARBA00022840"/>
    </source>
</evidence>
<dbReference type="GO" id="GO:0006772">
    <property type="term" value="P:thiamine metabolic process"/>
    <property type="evidence" value="ECO:0007669"/>
    <property type="project" value="UniProtKB-UniRule"/>
</dbReference>
<dbReference type="SUPFAM" id="SSF63862">
    <property type="entry name" value="Thiamin pyrophosphokinase, substrate-binding domain"/>
    <property type="match status" value="1"/>
</dbReference>
<dbReference type="InterPro" id="IPR036759">
    <property type="entry name" value="TPK_catalytic_sf"/>
</dbReference>
<evidence type="ECO:0000313" key="7">
    <source>
        <dbReference type="EMBL" id="RBW67513.1"/>
    </source>
</evidence>
<dbReference type="Pfam" id="PF04265">
    <property type="entry name" value="TPK_B1_binding"/>
    <property type="match status" value="1"/>
</dbReference>
<evidence type="ECO:0000256" key="5">
    <source>
        <dbReference type="NCBIfam" id="TIGR01378"/>
    </source>
</evidence>
<dbReference type="GO" id="GO:0030975">
    <property type="term" value="F:thiamine binding"/>
    <property type="evidence" value="ECO:0007669"/>
    <property type="project" value="InterPro"/>
</dbReference>
<dbReference type="GO" id="GO:0005524">
    <property type="term" value="F:ATP binding"/>
    <property type="evidence" value="ECO:0007669"/>
    <property type="project" value="UniProtKB-KW"/>
</dbReference>
<reference evidence="7 8" key="1">
    <citation type="submission" date="2018-07" db="EMBL/GenBank/DDBJ databases">
        <title>Lottiidibacillus patelloidae gen. nov., sp. nov., isolated from the intestinal tract of a marine limpet and the reclassification of B. taeanensis BH030017T, B. algicola KMM 3737T and B. hwajinpoensis SW-72T as genus Lottiidibacillus.</title>
        <authorList>
            <person name="Liu R."/>
            <person name="Huang Z."/>
        </authorList>
    </citation>
    <scope>NUCLEOTIDE SEQUENCE [LARGE SCALE GENOMIC DNA]</scope>
    <source>
        <strain evidence="7 8">BH030017</strain>
    </source>
</reference>
<dbReference type="GO" id="GO:0004788">
    <property type="term" value="F:thiamine diphosphokinase activity"/>
    <property type="evidence" value="ECO:0007669"/>
    <property type="project" value="UniProtKB-UniRule"/>
</dbReference>
<dbReference type="Pfam" id="PF04263">
    <property type="entry name" value="TPK_catalytic"/>
    <property type="match status" value="1"/>
</dbReference>
<dbReference type="InterPro" id="IPR036371">
    <property type="entry name" value="TPK_B1-bd_sf"/>
</dbReference>
<proteinExistence type="predicted"/>
<dbReference type="EMBL" id="QOCW01000035">
    <property type="protein sequence ID" value="RBW67513.1"/>
    <property type="molecule type" value="Genomic_DNA"/>
</dbReference>
<comment type="caution">
    <text evidence="7">The sequence shown here is derived from an EMBL/GenBank/DDBJ whole genome shotgun (WGS) entry which is preliminary data.</text>
</comment>
<dbReference type="NCBIfam" id="TIGR01378">
    <property type="entry name" value="thi_PPkinase"/>
    <property type="match status" value="1"/>
</dbReference>
<dbReference type="OrthoDB" id="9804377at2"/>
<keyword evidence="3 7" id="KW-0418">Kinase</keyword>
<accession>A0A366XTN0</accession>
<evidence type="ECO:0000259" key="6">
    <source>
        <dbReference type="SMART" id="SM00983"/>
    </source>
</evidence>
<evidence type="ECO:0000256" key="3">
    <source>
        <dbReference type="ARBA" id="ARBA00022777"/>
    </source>
</evidence>
<sequence length="217" mass="24623">MHIIILANGPEIDYHDLMPYKELNAVWVGVDRGVHYLLTKGITPRYAFGDFDSLTKEETEWLSSHSLDKQIYAPEKDQTDLEIAIDWAVAQKPEQITILGATGGRLDHALINIQLLLKGFQNNLKMSIVDKQNKLSMVGPGSYIINKENYFKYVSFISFSHSVEGLTLKGFKYPLENEQLSWGSSLCISNELVEEKGCYSFLNGILIMVKSRDHSNY</sequence>
<dbReference type="CDD" id="cd07995">
    <property type="entry name" value="TPK"/>
    <property type="match status" value="1"/>
</dbReference>
<evidence type="ECO:0000313" key="8">
    <source>
        <dbReference type="Proteomes" id="UP000253314"/>
    </source>
</evidence>
<dbReference type="Gene3D" id="3.40.50.10240">
    <property type="entry name" value="Thiamin pyrophosphokinase, catalytic domain"/>
    <property type="match status" value="1"/>
</dbReference>
<keyword evidence="2" id="KW-0547">Nucleotide-binding</keyword>
<dbReference type="PANTHER" id="PTHR41299">
    <property type="entry name" value="THIAMINE PYROPHOSPHOKINASE"/>
    <property type="match status" value="1"/>
</dbReference>
<dbReference type="PANTHER" id="PTHR41299:SF1">
    <property type="entry name" value="THIAMINE PYROPHOSPHOKINASE"/>
    <property type="match status" value="1"/>
</dbReference>
<dbReference type="RefSeq" id="WP_113808275.1">
    <property type="nucleotide sequence ID" value="NZ_QOCW01000035.1"/>
</dbReference>
<dbReference type="GO" id="GO:0016301">
    <property type="term" value="F:kinase activity"/>
    <property type="evidence" value="ECO:0007669"/>
    <property type="project" value="UniProtKB-KW"/>
</dbReference>
<evidence type="ECO:0000256" key="2">
    <source>
        <dbReference type="ARBA" id="ARBA00022741"/>
    </source>
</evidence>
<gene>
    <name evidence="7" type="ORF">DS031_21765</name>
</gene>
<protein>
    <recommendedName>
        <fullName evidence="5">Thiamine diphosphokinase</fullName>
        <ecNumber evidence="5">2.7.6.2</ecNumber>
    </recommendedName>
</protein>
<dbReference type="InterPro" id="IPR007373">
    <property type="entry name" value="Thiamin_PyroPKinase_B1-bd"/>
</dbReference>
<evidence type="ECO:0000256" key="1">
    <source>
        <dbReference type="ARBA" id="ARBA00022679"/>
    </source>
</evidence>
<dbReference type="InterPro" id="IPR053149">
    <property type="entry name" value="TPK"/>
</dbReference>
<dbReference type="InterPro" id="IPR007371">
    <property type="entry name" value="TPK_catalytic"/>
</dbReference>
<keyword evidence="1 7" id="KW-0808">Transferase</keyword>
<keyword evidence="8" id="KW-1185">Reference proteome</keyword>
<name>A0A366XTN0_9BACI</name>
<feature type="domain" description="Thiamin pyrophosphokinase thiamin-binding" evidence="6">
    <location>
        <begin position="141"/>
        <end position="207"/>
    </location>
</feature>
<keyword evidence="4" id="KW-0067">ATP-binding</keyword>
<dbReference type="SUPFAM" id="SSF63999">
    <property type="entry name" value="Thiamin pyrophosphokinase, catalytic domain"/>
    <property type="match status" value="1"/>
</dbReference>
<dbReference type="SMART" id="SM00983">
    <property type="entry name" value="TPK_B1_binding"/>
    <property type="match status" value="1"/>
</dbReference>
<dbReference type="GO" id="GO:0009229">
    <property type="term" value="P:thiamine diphosphate biosynthetic process"/>
    <property type="evidence" value="ECO:0007669"/>
    <property type="project" value="InterPro"/>
</dbReference>
<dbReference type="InterPro" id="IPR006282">
    <property type="entry name" value="Thi_PPkinase"/>
</dbReference>
<dbReference type="Proteomes" id="UP000253314">
    <property type="component" value="Unassembled WGS sequence"/>
</dbReference>
<dbReference type="AlphaFoldDB" id="A0A366XTN0"/>
<organism evidence="7 8">
    <name type="scientific">Bacillus taeanensis</name>
    <dbReference type="NCBI Taxonomy" id="273032"/>
    <lineage>
        <taxon>Bacteria</taxon>
        <taxon>Bacillati</taxon>
        <taxon>Bacillota</taxon>
        <taxon>Bacilli</taxon>
        <taxon>Bacillales</taxon>
        <taxon>Bacillaceae</taxon>
        <taxon>Bacillus</taxon>
    </lineage>
</organism>